<dbReference type="EMBL" id="CAVNYO010000403">
    <property type="protein sequence ID" value="CAK5274541.1"/>
    <property type="molecule type" value="Genomic_DNA"/>
</dbReference>
<proteinExistence type="predicted"/>
<protein>
    <submittedName>
        <fullName evidence="1">Uncharacterized protein</fullName>
    </submittedName>
</protein>
<comment type="caution">
    <text evidence="1">The sequence shown here is derived from an EMBL/GenBank/DDBJ whole genome shotgun (WGS) entry which is preliminary data.</text>
</comment>
<keyword evidence="2" id="KW-1185">Reference proteome</keyword>
<organism evidence="1 2">
    <name type="scientific">Mycena citricolor</name>
    <dbReference type="NCBI Taxonomy" id="2018698"/>
    <lineage>
        <taxon>Eukaryota</taxon>
        <taxon>Fungi</taxon>
        <taxon>Dikarya</taxon>
        <taxon>Basidiomycota</taxon>
        <taxon>Agaricomycotina</taxon>
        <taxon>Agaricomycetes</taxon>
        <taxon>Agaricomycetidae</taxon>
        <taxon>Agaricales</taxon>
        <taxon>Marasmiineae</taxon>
        <taxon>Mycenaceae</taxon>
        <taxon>Mycena</taxon>
    </lineage>
</organism>
<name>A0AAD2K2U9_9AGAR</name>
<dbReference type="Proteomes" id="UP001295794">
    <property type="component" value="Unassembled WGS sequence"/>
</dbReference>
<accession>A0AAD2K2U9</accession>
<evidence type="ECO:0000313" key="2">
    <source>
        <dbReference type="Proteomes" id="UP001295794"/>
    </source>
</evidence>
<dbReference type="AlphaFoldDB" id="A0AAD2K2U9"/>
<gene>
    <name evidence="1" type="ORF">MYCIT1_LOCUS21770</name>
</gene>
<reference evidence="1" key="1">
    <citation type="submission" date="2023-11" db="EMBL/GenBank/DDBJ databases">
        <authorList>
            <person name="De Vega J J."/>
            <person name="De Vega J J."/>
        </authorList>
    </citation>
    <scope>NUCLEOTIDE SEQUENCE</scope>
</reference>
<sequence>MKSSMSDHCWVTDLQCDPQLVTVTQCTRFPSGAGTVNERLTMADPPYSTDRCSYHRLSLLICIDTVASISETRSRYLRETHGAGKGKRFWINHARFHETAH</sequence>
<evidence type="ECO:0000313" key="1">
    <source>
        <dbReference type="EMBL" id="CAK5274541.1"/>
    </source>
</evidence>